<evidence type="ECO:0000256" key="3">
    <source>
        <dbReference type="ARBA" id="ARBA00022614"/>
    </source>
</evidence>
<comment type="PTM">
    <text evidence="6">Ubiquitinated in the presence of host E1 ubiquitin-activating enzyme, E2 ubiquitin-conjugating enzyme and ubiquitin.</text>
</comment>
<name>A0A1H0TK00_9PSED</name>
<dbReference type="EMBL" id="MDGK01000063">
    <property type="protein sequence ID" value="OIN04225.1"/>
    <property type="molecule type" value="Genomic_DNA"/>
</dbReference>
<dbReference type="Pfam" id="PF20178">
    <property type="entry name" value="ToxA_N"/>
    <property type="match status" value="1"/>
</dbReference>
<evidence type="ECO:0000256" key="7">
    <source>
        <dbReference type="SAM" id="Coils"/>
    </source>
</evidence>
<organism evidence="9 11">
    <name type="scientific">Pseudomonas extremorientalis</name>
    <dbReference type="NCBI Taxonomy" id="169669"/>
    <lineage>
        <taxon>Bacteria</taxon>
        <taxon>Pseudomonadati</taxon>
        <taxon>Pseudomonadota</taxon>
        <taxon>Gammaproteobacteria</taxon>
        <taxon>Pseudomonadales</taxon>
        <taxon>Pseudomonadaceae</taxon>
        <taxon>Pseudomonas</taxon>
    </lineage>
</organism>
<dbReference type="InterPro" id="IPR001611">
    <property type="entry name" value="Leu-rich_rpt"/>
</dbReference>
<evidence type="ECO:0000256" key="1">
    <source>
        <dbReference type="ARBA" id="ARBA00000900"/>
    </source>
</evidence>
<keyword evidence="4" id="KW-0677">Repeat</keyword>
<accession>A0A1H0TK00</accession>
<keyword evidence="6" id="KW-0833">Ubl conjugation pathway</keyword>
<dbReference type="InterPro" id="IPR003591">
    <property type="entry name" value="Leu-rich_rpt_typical-subtyp"/>
</dbReference>
<evidence type="ECO:0000313" key="12">
    <source>
        <dbReference type="Proteomes" id="UP000182654"/>
    </source>
</evidence>
<dbReference type="EMBL" id="LT629708">
    <property type="protein sequence ID" value="SDP54161.1"/>
    <property type="molecule type" value="Genomic_DNA"/>
</dbReference>
<gene>
    <name evidence="9" type="ORF">BFN10_28390</name>
    <name evidence="10" type="ORF">SAMN04490184_3756</name>
</gene>
<dbReference type="PANTHER" id="PTHR48051">
    <property type="match status" value="1"/>
</dbReference>
<keyword evidence="6" id="KW-0808">Transferase</keyword>
<dbReference type="SMART" id="SM00369">
    <property type="entry name" value="LRR_TYP"/>
    <property type="match status" value="3"/>
</dbReference>
<evidence type="ECO:0000256" key="2">
    <source>
        <dbReference type="ARBA" id="ARBA00012483"/>
    </source>
</evidence>
<keyword evidence="7" id="KW-0175">Coiled coil</keyword>
<proteinExistence type="inferred from homology"/>
<keyword evidence="12" id="KW-1185">Reference proteome</keyword>
<keyword evidence="6" id="KW-0832">Ubl conjugation</keyword>
<dbReference type="GO" id="GO:0005576">
    <property type="term" value="C:extracellular region"/>
    <property type="evidence" value="ECO:0007669"/>
    <property type="project" value="UniProtKB-UniRule"/>
</dbReference>
<dbReference type="InterPro" id="IPR029487">
    <property type="entry name" value="NEL_dom"/>
</dbReference>
<dbReference type="Gene3D" id="1.20.58.360">
    <property type="entry name" value="Shigella T3SS effector IpaH defines"/>
    <property type="match status" value="1"/>
</dbReference>
<dbReference type="Proteomes" id="UP000182654">
    <property type="component" value="Chromosome I"/>
</dbReference>
<dbReference type="InterPro" id="IPR046673">
    <property type="entry name" value="ToxA_N"/>
</dbReference>
<evidence type="ECO:0000313" key="11">
    <source>
        <dbReference type="Proteomes" id="UP000181686"/>
    </source>
</evidence>
<keyword evidence="5" id="KW-0843">Virulence</keyword>
<dbReference type="GO" id="GO:0016567">
    <property type="term" value="P:protein ubiquitination"/>
    <property type="evidence" value="ECO:0007669"/>
    <property type="project" value="InterPro"/>
</dbReference>
<reference evidence="9 11" key="1">
    <citation type="submission" date="2016-08" db="EMBL/GenBank/DDBJ databases">
        <title>Draft genome sequence of the type strain of Pseudomonas extremorientalis LMG 19695T isolated from drinking water reservoir.</title>
        <authorList>
            <person name="Tambong J.T."/>
        </authorList>
    </citation>
    <scope>NUCLEOTIDE SEQUENCE [LARGE SCALE GENOMIC DNA]</scope>
    <source>
        <strain evidence="9 11">LMG 19695</strain>
    </source>
</reference>
<dbReference type="InterPro" id="IPR032675">
    <property type="entry name" value="LRR_dom_sf"/>
</dbReference>
<evidence type="ECO:0000256" key="6">
    <source>
        <dbReference type="PROSITE-ProRule" id="PRU01398"/>
    </source>
</evidence>
<comment type="similarity">
    <text evidence="6">Belongs to the LRR-containing bacterial E3 ligase family.</text>
</comment>
<keyword evidence="6" id="KW-1035">Host cytoplasm</keyword>
<evidence type="ECO:0000313" key="10">
    <source>
        <dbReference type="EMBL" id="SDP54161.1"/>
    </source>
</evidence>
<dbReference type="GO" id="GO:0005737">
    <property type="term" value="C:cytoplasm"/>
    <property type="evidence" value="ECO:0007669"/>
    <property type="project" value="TreeGrafter"/>
</dbReference>
<feature type="active site" description="Glycyl thioester intermediate" evidence="6">
    <location>
        <position position="1439"/>
    </location>
</feature>
<comment type="catalytic activity">
    <reaction evidence="1">
        <text>S-ubiquitinyl-[E2 ubiquitin-conjugating enzyme]-L-cysteine + [acceptor protein]-L-lysine = [E2 ubiquitin-conjugating enzyme]-L-cysteine + N(6)-ubiquitinyl-[acceptor protein]-L-lysine.</text>
        <dbReference type="EC" id="2.3.2.27"/>
    </reaction>
</comment>
<protein>
    <recommendedName>
        <fullName evidence="2">RING-type E3 ubiquitin transferase</fullName>
        <ecNumber evidence="2">2.3.2.27</ecNumber>
    </recommendedName>
</protein>
<dbReference type="GO" id="GO:0061630">
    <property type="term" value="F:ubiquitin protein ligase activity"/>
    <property type="evidence" value="ECO:0007669"/>
    <property type="project" value="UniProtKB-EC"/>
</dbReference>
<dbReference type="EC" id="2.3.2.27" evidence="2"/>
<dbReference type="PANTHER" id="PTHR48051:SF1">
    <property type="entry name" value="RAS SUPPRESSOR PROTEIN 1"/>
    <property type="match status" value="1"/>
</dbReference>
<reference evidence="10 12" key="2">
    <citation type="submission" date="2016-10" db="EMBL/GenBank/DDBJ databases">
        <authorList>
            <person name="Varghese N."/>
            <person name="Submissions S."/>
        </authorList>
    </citation>
    <scope>NUCLEOTIDE SEQUENCE [LARGE SCALE GENOMIC DNA]</scope>
    <source>
        <strain evidence="10 12">BS2774</strain>
    </source>
</reference>
<evidence type="ECO:0000256" key="4">
    <source>
        <dbReference type="ARBA" id="ARBA00022737"/>
    </source>
</evidence>
<feature type="coiled-coil region" evidence="7">
    <location>
        <begin position="1596"/>
        <end position="1651"/>
    </location>
</feature>
<keyword evidence="3" id="KW-0433">Leucine-rich repeat</keyword>
<evidence type="ECO:0000313" key="9">
    <source>
        <dbReference type="EMBL" id="OIN04225.1"/>
    </source>
</evidence>
<dbReference type="Pfam" id="PF14496">
    <property type="entry name" value="NEL"/>
    <property type="match status" value="1"/>
</dbReference>
<sequence length="1693" mass="192089">MPETLKHFDFIRQQLPPWLRSTSLQRFAALKKQRPDFTELYRNAPGSEQRLPFKHALDTHWASQNALDTLFETLTDIKAFAEPLLKNALRDYGAIDVLNTSIRLYAPATLPWWTFGTHPGVSVRTTTLLDAALHNFSASETFVDYAFLAAEDARGQREILTFKHRVTGQPLTADHFKTVCRNLDIGARYVQNLTLTVGFGNASVATSFRQKVIHNLKAALNSAAHVALAKKDITEDSYTLIQSLLQRDGPLQLGGQTMDVYALSLLDTRLPGIFIIAPARLDAALHKILVYIPDDPAHPLKDYISAQAFVKELTGQLRDRTPSDDPSRRSYQQFFSQFVAHQERGRFFYQLNQLLSTVRWHDREPGDSRPNWRPEPVETPNLQFRTLAVRDDIQNRGDNPGQDNLWHYLYRVKLNKCVNDAREIAISTAYADRMARWEWWDNLEKMLSDIFNAALLVITPFVPLLGELMLAYTTYQMLDDVFEGIVDWAEGLQREAAEHLLSIAENALQLALFDAGARVGEIAKVKLSTFVEQLQPVQTPSAQTRLWAPDLAPYQHTNLRLPETSIAHENGLHHHQGKQIAKVENHHYEVRKDPVTQTYTLAHPKRTSAYQPPVALNGSGACVLAGEQPRTWNNARLLRRLGPQTNGLTAGELEQVRQISGVEFGDLRHMYVNNEPTPPLLADTLKRFNSEKGIREAGDAIRTGQPLDPSSDWFEQMVTELEGWPRDKALLVYPRGDSSGTPRRYGNAQATGADTLSLNIADVMSGRLAEKVVDYLDEPQLTQLLGKQLPENERVQALRERLAAYVEQQSASLAHSDYSRQEASDEPSIQLLRSQYPDLPLSIAQSLVRHTRRRHLSIMSEKKRLPLEVKNQALELDFEVRSTRMFEQLVQGTPPSTHTENLALNTLRIHSDSFANLRIQVRERTPTGDLRTQVGAEDAAHLKILVRNRKGQYRVFDAGGKLIHGPTDFYNAVFQALPPESSLRDSDTLRTWLIEKNKAPTERRLALAEAPIPTHPERKTLTLLGGGNSMSRVVDVEVNPVTVQGNIKHWLPGMSEQGVKRFAEKAESDEGRLQLEHLKAEGKALDKALHTYLKDSTRFPYRNSLEEVLARKAFTRKLKEAWREGYTKLHDEFNTAGNDVYLDLSDTVLPTELPVLPFELGLVTHLHMNGSGFAAEHTPFLAHFPKLKTLDLADNRLVTLPEAIGNMRSLKALDVSNNAIALDNTAVQQLKKLRRLQGLDLSKNPLGRVPDISHMRDLTALDLSHTGISEWPAGLFAHERDASFDLYLRGNPITTIPEVARESAEAFTVANTWLDRATLTPEARALWDEHKTDFGLDPYRTYPPKGDADFWVDDLDDDNQIRFANVWFDLENEEGSQGFFEVIKKLEQPEAFEDPMDEMRYEQNRRILTDQVRHMLLSMHEDTMLRQELFKMSSFPGLCPDASRQIFTEMGIQVTATTARRYSRTQAEHEETITRLAQGAASLKMVNDVARADIANRLKPANQGGQGLRLSTQVVDGQPGSVDEVEVYLAYQTRLSKSLNLPWVSDSMTYRNTANVPESSIIHAGKAVKDLSEGDGLVNRMLQEPYWEPFLKERYAKDYAANEENTVQQLESLEQLDTEQKAFAQAQDLNEQEKTQKREALKSRIEQLQIEDRVVPDQVMSEDLYNQLYNDLSERRMEWLREQTHLSLERLER</sequence>
<feature type="domain" description="NEL" evidence="8">
    <location>
        <begin position="1343"/>
        <end position="1693"/>
    </location>
</feature>
<dbReference type="InterPro" id="IPR050216">
    <property type="entry name" value="LRR_domain-containing"/>
</dbReference>
<dbReference type="Pfam" id="PF00560">
    <property type="entry name" value="LRR_1"/>
    <property type="match status" value="1"/>
</dbReference>
<dbReference type="Gene3D" id="3.80.10.10">
    <property type="entry name" value="Ribonuclease Inhibitor"/>
    <property type="match status" value="1"/>
</dbReference>
<dbReference type="PROSITE" id="PS51450">
    <property type="entry name" value="LRR"/>
    <property type="match status" value="2"/>
</dbReference>
<dbReference type="PROSITE" id="PS52053">
    <property type="entry name" value="NEL"/>
    <property type="match status" value="1"/>
</dbReference>
<evidence type="ECO:0000256" key="5">
    <source>
        <dbReference type="ARBA" id="ARBA00023026"/>
    </source>
</evidence>
<dbReference type="Proteomes" id="UP000181686">
    <property type="component" value="Unassembled WGS sequence"/>
</dbReference>
<dbReference type="SUPFAM" id="SSF52058">
    <property type="entry name" value="L domain-like"/>
    <property type="match status" value="1"/>
</dbReference>
<keyword evidence="6" id="KW-0964">Secreted</keyword>
<dbReference type="RefSeq" id="WP_071492509.1">
    <property type="nucleotide sequence ID" value="NZ_LT629708.1"/>
</dbReference>
<evidence type="ECO:0000259" key="8">
    <source>
        <dbReference type="PROSITE" id="PS52053"/>
    </source>
</evidence>